<keyword evidence="3" id="KW-0732">Signal</keyword>
<dbReference type="SUPFAM" id="SSF53822">
    <property type="entry name" value="Periplasmic binding protein-like I"/>
    <property type="match status" value="1"/>
</dbReference>
<feature type="signal peptide" evidence="3">
    <location>
        <begin position="1"/>
        <end position="20"/>
    </location>
</feature>
<dbReference type="PANTHER" id="PTHR30036:SF7">
    <property type="entry name" value="ABC TRANSPORTER PERIPLASMIC-BINDING PROTEIN YPHF"/>
    <property type="match status" value="1"/>
</dbReference>
<evidence type="ECO:0000313" key="6">
    <source>
        <dbReference type="Proteomes" id="UP000002318"/>
    </source>
</evidence>
<dbReference type="STRING" id="573413.Spirs_0833"/>
<dbReference type="eggNOG" id="COG1879">
    <property type="taxonomic scope" value="Bacteria"/>
</dbReference>
<reference evidence="5 6" key="1">
    <citation type="journal article" date="2010" name="Stand. Genomic Sci.">
        <title>Complete genome sequence of Spirochaeta smaragdinae type strain (SEBR 4228).</title>
        <authorList>
            <person name="Mavromatis K."/>
            <person name="Yasawong M."/>
            <person name="Chertkov O."/>
            <person name="Lapidus A."/>
            <person name="Lucas S."/>
            <person name="Nolan M."/>
            <person name="Del Rio T.G."/>
            <person name="Tice H."/>
            <person name="Cheng J.F."/>
            <person name="Pitluck S."/>
            <person name="Liolios K."/>
            <person name="Ivanova N."/>
            <person name="Tapia R."/>
            <person name="Han C."/>
            <person name="Bruce D."/>
            <person name="Goodwin L."/>
            <person name="Pati A."/>
            <person name="Chen A."/>
            <person name="Palaniappan K."/>
            <person name="Land M."/>
            <person name="Hauser L."/>
            <person name="Chang Y.J."/>
            <person name="Jeffries C.D."/>
            <person name="Detter J.C."/>
            <person name="Rohde M."/>
            <person name="Brambilla E."/>
            <person name="Spring S."/>
            <person name="Goker M."/>
            <person name="Sikorski J."/>
            <person name="Woyke T."/>
            <person name="Bristow J."/>
            <person name="Eisen J.A."/>
            <person name="Markowitz V."/>
            <person name="Hugenholtz P."/>
            <person name="Klenk H.P."/>
            <person name="Kyrpides N.C."/>
        </authorList>
    </citation>
    <scope>NUCLEOTIDE SEQUENCE [LARGE SCALE GENOMIC DNA]</scope>
    <source>
        <strain evidence="6">DSM 11293 / JCM 15392 / SEBR 4228</strain>
    </source>
</reference>
<evidence type="ECO:0000313" key="5">
    <source>
        <dbReference type="EMBL" id="ADK79968.1"/>
    </source>
</evidence>
<gene>
    <name evidence="5" type="ordered locus">Spirs_0833</name>
</gene>
<dbReference type="GO" id="GO:0030246">
    <property type="term" value="F:carbohydrate binding"/>
    <property type="evidence" value="ECO:0007669"/>
    <property type="project" value="TreeGrafter"/>
</dbReference>
<dbReference type="Pfam" id="PF13407">
    <property type="entry name" value="Peripla_BP_4"/>
    <property type="match status" value="1"/>
</dbReference>
<sequence length="377" mass="40571">MKKNLLALVISLVVVGAVFANGQSEGAASKTAKTGPITIGVSTWSINDSLGSQVRRMIDAAASELGVKVVYIEQSHKSEQVISSVENLCASGVDGIIICNSADAEMARVVPIAQQNKVYIAQFFRKIGDPAINKIALDSSYYIGCTHEDETANGYELGRILVQDKGCRNIGITSYRVGDATANARIAGYKQAIADWNSAYPSDKAVLMNVVDDKYTSEEARQAVEGMIDANPTMDGLIVVGGGGQPLEGALAAIKAKELVGKIHVASTDFTTNLEQQLADGEMSAMSGGHYADPLFSFMMVYNAIKGNYTKTSDKYLEVIFPMMFVASAEDYAAFDKYFIQSLPYNQEELVKMANSSFEELKMAAASLSIQDVVSRH</sequence>
<dbReference type="EMBL" id="CP002116">
    <property type="protein sequence ID" value="ADK79968.1"/>
    <property type="molecule type" value="Genomic_DNA"/>
</dbReference>
<evidence type="ECO:0000256" key="1">
    <source>
        <dbReference type="ARBA" id="ARBA00004196"/>
    </source>
</evidence>
<dbReference type="OrthoDB" id="366967at2"/>
<dbReference type="Gene3D" id="3.40.50.2300">
    <property type="match status" value="2"/>
</dbReference>
<dbReference type="AlphaFoldDB" id="E1RC88"/>
<organism evidence="5 6">
    <name type="scientific">Sediminispirochaeta smaragdinae (strain DSM 11293 / JCM 15392 / SEBR 4228)</name>
    <name type="common">Spirochaeta smaragdinae</name>
    <dbReference type="NCBI Taxonomy" id="573413"/>
    <lineage>
        <taxon>Bacteria</taxon>
        <taxon>Pseudomonadati</taxon>
        <taxon>Spirochaetota</taxon>
        <taxon>Spirochaetia</taxon>
        <taxon>Spirochaetales</taxon>
        <taxon>Spirochaetaceae</taxon>
        <taxon>Sediminispirochaeta</taxon>
    </lineage>
</organism>
<comment type="subcellular location">
    <subcellularLocation>
        <location evidence="1">Cell envelope</location>
    </subcellularLocation>
</comment>
<name>E1RC88_SEDSS</name>
<evidence type="ECO:0000256" key="2">
    <source>
        <dbReference type="ARBA" id="ARBA00007639"/>
    </source>
</evidence>
<dbReference type="KEGG" id="ssm:Spirs_0833"/>
<evidence type="ECO:0000259" key="4">
    <source>
        <dbReference type="Pfam" id="PF13407"/>
    </source>
</evidence>
<dbReference type="RefSeq" id="WP_013253432.1">
    <property type="nucleotide sequence ID" value="NC_014364.1"/>
</dbReference>
<protein>
    <submittedName>
        <fullName evidence="5">Periplasmic binding protein/LacI transcriptional regulator</fullName>
    </submittedName>
</protein>
<dbReference type="InterPro" id="IPR050555">
    <property type="entry name" value="Bact_Solute-Bind_Prot2"/>
</dbReference>
<keyword evidence="6" id="KW-1185">Reference proteome</keyword>
<comment type="similarity">
    <text evidence="2">Belongs to the bacterial solute-binding protein 2 family.</text>
</comment>
<dbReference type="GO" id="GO:0030288">
    <property type="term" value="C:outer membrane-bounded periplasmic space"/>
    <property type="evidence" value="ECO:0007669"/>
    <property type="project" value="TreeGrafter"/>
</dbReference>
<dbReference type="CDD" id="cd01536">
    <property type="entry name" value="PBP1_ABC_sugar_binding-like"/>
    <property type="match status" value="1"/>
</dbReference>
<accession>E1RC88</accession>
<proteinExistence type="inferred from homology"/>
<dbReference type="PANTHER" id="PTHR30036">
    <property type="entry name" value="D-XYLOSE-BINDING PERIPLASMIC PROTEIN"/>
    <property type="match status" value="1"/>
</dbReference>
<dbReference type="HOGENOM" id="CLU_715174_0_0_12"/>
<dbReference type="InterPro" id="IPR025997">
    <property type="entry name" value="SBP_2_dom"/>
</dbReference>
<dbReference type="InterPro" id="IPR028082">
    <property type="entry name" value="Peripla_BP_I"/>
</dbReference>
<feature type="chain" id="PRO_5003150731" evidence="3">
    <location>
        <begin position="21"/>
        <end position="377"/>
    </location>
</feature>
<feature type="domain" description="Periplasmic binding protein" evidence="4">
    <location>
        <begin position="39"/>
        <end position="288"/>
    </location>
</feature>
<evidence type="ECO:0000256" key="3">
    <source>
        <dbReference type="SAM" id="SignalP"/>
    </source>
</evidence>
<dbReference type="Proteomes" id="UP000002318">
    <property type="component" value="Chromosome"/>
</dbReference>